<dbReference type="Proteomes" id="UP001152519">
    <property type="component" value="Unassembled WGS sequence"/>
</dbReference>
<evidence type="ECO:0000256" key="1">
    <source>
        <dbReference type="SAM" id="MobiDB-lite"/>
    </source>
</evidence>
<comment type="caution">
    <text evidence="2">The sequence shown here is derived from an EMBL/GenBank/DDBJ whole genome shotgun (WGS) entry which is preliminary data.</text>
</comment>
<organism evidence="2 3">
    <name type="scientific">Actinacidiphila cocklensis</name>
    <dbReference type="NCBI Taxonomy" id="887465"/>
    <lineage>
        <taxon>Bacteria</taxon>
        <taxon>Bacillati</taxon>
        <taxon>Actinomycetota</taxon>
        <taxon>Actinomycetes</taxon>
        <taxon>Kitasatosporales</taxon>
        <taxon>Streptomycetaceae</taxon>
        <taxon>Actinacidiphila</taxon>
    </lineage>
</organism>
<dbReference type="PANTHER" id="PTHR43664">
    <property type="entry name" value="MONOAMINE OXIDASE-RELATED"/>
    <property type="match status" value="1"/>
</dbReference>
<dbReference type="PANTHER" id="PTHR43664:SF1">
    <property type="entry name" value="BETA-METHYLMALYL-COA DEHYDRATASE"/>
    <property type="match status" value="1"/>
</dbReference>
<dbReference type="InterPro" id="IPR052342">
    <property type="entry name" value="MCH/BMMD"/>
</dbReference>
<evidence type="ECO:0000313" key="2">
    <source>
        <dbReference type="EMBL" id="CAG6397422.1"/>
    </source>
</evidence>
<dbReference type="AlphaFoldDB" id="A0A9W4GV04"/>
<name>A0A9W4GV04_9ACTN</name>
<evidence type="ECO:0000313" key="3">
    <source>
        <dbReference type="Proteomes" id="UP001152519"/>
    </source>
</evidence>
<sequence>MDDVRTTDPAAAAPTGYERIGERRYRESVGFCYEEFTVGDVIEHRPGRTVTETDNVLMSMLAMNVSPLHIDAAHCATLPWGKPLVSSLVTLSIVGGMTVRSTSGRALANLGWDHIRLPAPVFAGDTLYAQSEVLTKRLSRSRPGEGIVSCRTTGTKSTGEVVLVYERSFLVPCRASAGGAAEGRGPGAGTGTATGAPGGSPDLAEDSPGPLRTVSAVPGEPA</sequence>
<dbReference type="EMBL" id="CAJSLV010000086">
    <property type="protein sequence ID" value="CAG6397422.1"/>
    <property type="molecule type" value="Genomic_DNA"/>
</dbReference>
<dbReference type="GO" id="GO:0016829">
    <property type="term" value="F:lyase activity"/>
    <property type="evidence" value="ECO:0007669"/>
    <property type="project" value="InterPro"/>
</dbReference>
<feature type="region of interest" description="Disordered" evidence="1">
    <location>
        <begin position="177"/>
        <end position="222"/>
    </location>
</feature>
<feature type="compositionally biased region" description="Gly residues" evidence="1">
    <location>
        <begin position="180"/>
        <end position="198"/>
    </location>
</feature>
<gene>
    <name evidence="2" type="ORF">SCOCK_540023</name>
</gene>
<dbReference type="InterPro" id="IPR048274">
    <property type="entry name" value="MC_hydratase"/>
</dbReference>
<dbReference type="SUPFAM" id="SSF54637">
    <property type="entry name" value="Thioesterase/thiol ester dehydrase-isomerase"/>
    <property type="match status" value="1"/>
</dbReference>
<accession>A0A9W4GV04</accession>
<keyword evidence="3" id="KW-1185">Reference proteome</keyword>
<dbReference type="Pfam" id="PF19315">
    <property type="entry name" value="MC_hydratase"/>
    <property type="match status" value="1"/>
</dbReference>
<dbReference type="CDD" id="cd03451">
    <property type="entry name" value="FkbR2"/>
    <property type="match status" value="1"/>
</dbReference>
<dbReference type="InterPro" id="IPR029069">
    <property type="entry name" value="HotDog_dom_sf"/>
</dbReference>
<reference evidence="2" key="1">
    <citation type="submission" date="2021-05" db="EMBL/GenBank/DDBJ databases">
        <authorList>
            <person name="Arsene-Ploetze F."/>
        </authorList>
    </citation>
    <scope>NUCLEOTIDE SEQUENCE</scope>
    <source>
        <strain evidence="2">DSM 42138</strain>
    </source>
</reference>
<dbReference type="Gene3D" id="3.10.129.10">
    <property type="entry name" value="Hotdog Thioesterase"/>
    <property type="match status" value="1"/>
</dbReference>
<protein>
    <submittedName>
        <fullName evidence="2">Molybdenum cofactor biosynthesis protein MoeC</fullName>
    </submittedName>
</protein>
<proteinExistence type="predicted"/>